<reference evidence="8 9" key="1">
    <citation type="submission" date="2023-07" db="EMBL/GenBank/DDBJ databases">
        <title>Sorghum-associated microbial communities from plants grown in Nebraska, USA.</title>
        <authorList>
            <person name="Schachtman D."/>
        </authorList>
    </citation>
    <scope>NUCLEOTIDE SEQUENCE [LARGE SCALE GENOMIC DNA]</scope>
    <source>
        <strain evidence="8 9">BE313</strain>
    </source>
</reference>
<evidence type="ECO:0000256" key="6">
    <source>
        <dbReference type="RuleBase" id="RU366058"/>
    </source>
</evidence>
<evidence type="ECO:0000313" key="8">
    <source>
        <dbReference type="EMBL" id="MDR7375393.1"/>
    </source>
</evidence>
<feature type="transmembrane region" description="Helical" evidence="6">
    <location>
        <begin position="51"/>
        <end position="80"/>
    </location>
</feature>
<feature type="transmembrane region" description="Helical" evidence="6">
    <location>
        <begin position="132"/>
        <end position="153"/>
    </location>
</feature>
<feature type="transmembrane region" description="Helical" evidence="6">
    <location>
        <begin position="196"/>
        <end position="215"/>
    </location>
</feature>
<organism evidence="8 9">
    <name type="scientific">Rhodoferax ferrireducens</name>
    <dbReference type="NCBI Taxonomy" id="192843"/>
    <lineage>
        <taxon>Bacteria</taxon>
        <taxon>Pseudomonadati</taxon>
        <taxon>Pseudomonadota</taxon>
        <taxon>Betaproteobacteria</taxon>
        <taxon>Burkholderiales</taxon>
        <taxon>Comamonadaceae</taxon>
        <taxon>Rhodoferax</taxon>
    </lineage>
</organism>
<keyword evidence="2 6" id="KW-1003">Cell membrane</keyword>
<dbReference type="RefSeq" id="WP_165830812.1">
    <property type="nucleotide sequence ID" value="NZ_JAVDXT010000001.1"/>
</dbReference>
<dbReference type="InterPro" id="IPR032816">
    <property type="entry name" value="VTT_dom"/>
</dbReference>
<feature type="domain" description="VTT" evidence="7">
    <location>
        <begin position="68"/>
        <end position="184"/>
    </location>
</feature>
<evidence type="ECO:0000259" key="7">
    <source>
        <dbReference type="Pfam" id="PF09335"/>
    </source>
</evidence>
<evidence type="ECO:0000313" key="9">
    <source>
        <dbReference type="Proteomes" id="UP001180487"/>
    </source>
</evidence>
<dbReference type="Proteomes" id="UP001180487">
    <property type="component" value="Unassembled WGS sequence"/>
</dbReference>
<dbReference type="EMBL" id="JAVDXT010000001">
    <property type="protein sequence ID" value="MDR7375393.1"/>
    <property type="molecule type" value="Genomic_DNA"/>
</dbReference>
<accession>A0ABU2C238</accession>
<comment type="similarity">
    <text evidence="6">Belongs to the TVP38/TMEM64 family.</text>
</comment>
<evidence type="ECO:0000256" key="1">
    <source>
        <dbReference type="ARBA" id="ARBA00004651"/>
    </source>
</evidence>
<feature type="transmembrane region" description="Helical" evidence="6">
    <location>
        <begin position="87"/>
        <end position="105"/>
    </location>
</feature>
<dbReference type="PANTHER" id="PTHR12677">
    <property type="entry name" value="GOLGI APPARATUS MEMBRANE PROTEIN TVP38-RELATED"/>
    <property type="match status" value="1"/>
</dbReference>
<protein>
    <recommendedName>
        <fullName evidence="6">TVP38/TMEM64 family membrane protein</fullName>
    </recommendedName>
</protein>
<keyword evidence="5 6" id="KW-0472">Membrane</keyword>
<dbReference type="PANTHER" id="PTHR12677:SF59">
    <property type="entry name" value="GOLGI APPARATUS MEMBRANE PROTEIN TVP38-RELATED"/>
    <property type="match status" value="1"/>
</dbReference>
<keyword evidence="9" id="KW-1185">Reference proteome</keyword>
<keyword evidence="3 6" id="KW-0812">Transmembrane</keyword>
<comment type="caution">
    <text evidence="8">The sequence shown here is derived from an EMBL/GenBank/DDBJ whole genome shotgun (WGS) entry which is preliminary data.</text>
</comment>
<gene>
    <name evidence="8" type="ORF">J2X19_000051</name>
</gene>
<comment type="subcellular location">
    <subcellularLocation>
        <location evidence="1 6">Cell membrane</location>
        <topology evidence="1 6">Multi-pass membrane protein</topology>
    </subcellularLocation>
</comment>
<dbReference type="Pfam" id="PF09335">
    <property type="entry name" value="VTT_dom"/>
    <property type="match status" value="1"/>
</dbReference>
<evidence type="ECO:0000256" key="2">
    <source>
        <dbReference type="ARBA" id="ARBA00022475"/>
    </source>
</evidence>
<dbReference type="InterPro" id="IPR015414">
    <property type="entry name" value="TMEM64"/>
</dbReference>
<evidence type="ECO:0000256" key="3">
    <source>
        <dbReference type="ARBA" id="ARBA00022692"/>
    </source>
</evidence>
<keyword evidence="4 6" id="KW-1133">Transmembrane helix</keyword>
<evidence type="ECO:0000256" key="4">
    <source>
        <dbReference type="ARBA" id="ARBA00022989"/>
    </source>
</evidence>
<feature type="transmembrane region" description="Helical" evidence="6">
    <location>
        <begin position="165"/>
        <end position="190"/>
    </location>
</feature>
<name>A0ABU2C238_9BURK</name>
<sequence length="220" mass="23164">MSSSLRWRLLWLVLLLAAVLGLAIAWSASPLRAWLDVDRIVAGLQQLGQSFGPVAAVAGFALASTLAVPLSFLTLVTLVAFGPWAGVGYTLAGALLGAGASYGLGRLLGREVLQRLGGARVNAVSRRLAERGVLAVIAVRMVPVAPFAIANMVAGATHIRLRDMLLGTALGMAPSTLVMAFFMQQIIAALRQPGPLTIAIVLLTLGLLVLGAWVLRRWLR</sequence>
<evidence type="ECO:0000256" key="5">
    <source>
        <dbReference type="ARBA" id="ARBA00023136"/>
    </source>
</evidence>
<proteinExistence type="inferred from homology"/>